<protein>
    <recommendedName>
        <fullName evidence="4">DUF3570 domain-containing protein</fullName>
    </recommendedName>
</protein>
<name>A0AA37T5K8_9GAMM</name>
<reference evidence="2 3" key="1">
    <citation type="journal article" date="2014" name="Int. J. Syst. Evol. Microbiol.">
        <title>Complete genome sequence of Corynebacterium casei LMG S-19264T (=DSM 44701T), isolated from a smear-ripened cheese.</title>
        <authorList>
            <consortium name="US DOE Joint Genome Institute (JGI-PGF)"/>
            <person name="Walter F."/>
            <person name="Albersmeier A."/>
            <person name="Kalinowski J."/>
            <person name="Ruckert C."/>
        </authorList>
    </citation>
    <scope>NUCLEOTIDE SEQUENCE [LARGE SCALE GENOMIC DNA]</scope>
    <source>
        <strain evidence="2 3">NBRC 110095</strain>
    </source>
</reference>
<proteinExistence type="predicted"/>
<accession>A0AA37T5K8</accession>
<evidence type="ECO:0000313" key="2">
    <source>
        <dbReference type="EMBL" id="GLS25663.1"/>
    </source>
</evidence>
<gene>
    <name evidence="2" type="ORF">GCM10007877_13770</name>
</gene>
<dbReference type="SUPFAM" id="SSF56935">
    <property type="entry name" value="Porins"/>
    <property type="match status" value="1"/>
</dbReference>
<comment type="caution">
    <text evidence="2">The sequence shown here is derived from an EMBL/GenBank/DDBJ whole genome shotgun (WGS) entry which is preliminary data.</text>
</comment>
<sequence>MDIKIGTLMNDSYAKNTFSEQPKLDNPAPKNKKQSRTKNTSHSLAALTAAALALPGMDNCLAIEPTEGTTVAFQQSRYVEGDQKNYVNSVGENISEGGRMSIDISQLDMTTRINDNLDLSIKTSHEVLSGASPWFIAPGADGEAIQVMSGASIEEQRTDISSTVGIYNGRTKTAIGVAYSQEDDYTSRTLSSSFDIESKNKMRTFSIGVGYSDDTVEPVDTDQFSYRIESDDRSSIKSHIGWTEILSKNTVIQANLGYTHNAGFLSDPYKLVWVGNAPVADSRPEKRDQFTQSLRLRHHLANTNSTLHADYRYFSDDWGIDAHTFNLGLYQNLPNEWQVSGNVRLYSQSRADFYSIYFTDDSTEHHSSDYRLSAFGSISTTLSVQKTWQNWLLNISAEHYESDRNWSHKRTRSENPGLVNFQVISAGLNYQW</sequence>
<evidence type="ECO:0000256" key="1">
    <source>
        <dbReference type="SAM" id="MobiDB-lite"/>
    </source>
</evidence>
<keyword evidence="3" id="KW-1185">Reference proteome</keyword>
<evidence type="ECO:0000313" key="3">
    <source>
        <dbReference type="Proteomes" id="UP001156870"/>
    </source>
</evidence>
<dbReference type="AlphaFoldDB" id="A0AA37T5K8"/>
<dbReference type="InterPro" id="IPR021953">
    <property type="entry name" value="DUF3570"/>
</dbReference>
<dbReference type="EMBL" id="BSPD01000033">
    <property type="protein sequence ID" value="GLS25663.1"/>
    <property type="molecule type" value="Genomic_DNA"/>
</dbReference>
<dbReference type="Proteomes" id="UP001156870">
    <property type="component" value="Unassembled WGS sequence"/>
</dbReference>
<feature type="region of interest" description="Disordered" evidence="1">
    <location>
        <begin position="16"/>
        <end position="41"/>
    </location>
</feature>
<organism evidence="2 3">
    <name type="scientific">Marinibactrum halimedae</name>
    <dbReference type="NCBI Taxonomy" id="1444977"/>
    <lineage>
        <taxon>Bacteria</taxon>
        <taxon>Pseudomonadati</taxon>
        <taxon>Pseudomonadota</taxon>
        <taxon>Gammaproteobacteria</taxon>
        <taxon>Cellvibrionales</taxon>
        <taxon>Cellvibrionaceae</taxon>
        <taxon>Marinibactrum</taxon>
    </lineage>
</organism>
<evidence type="ECO:0008006" key="4">
    <source>
        <dbReference type="Google" id="ProtNLM"/>
    </source>
</evidence>
<dbReference type="Pfam" id="PF12094">
    <property type="entry name" value="DUF3570"/>
    <property type="match status" value="1"/>
</dbReference>